<sequence>MALRRTPSSKPRWKQRIPVLVALAWFCVCLMLYVGEYMPGGTYHTVHIHMKSLPKQSTRKRMLAEGYRHISLHKISEQVPTIFHHQRGSMEFGSPLPVGICNEQWMADMRSS</sequence>
<dbReference type="EMBL" id="JALJOR010000002">
    <property type="protein sequence ID" value="KAK9824472.1"/>
    <property type="molecule type" value="Genomic_DNA"/>
</dbReference>
<dbReference type="Proteomes" id="UP001489004">
    <property type="component" value="Unassembled WGS sequence"/>
</dbReference>
<gene>
    <name evidence="1" type="ORF">WJX72_010610</name>
</gene>
<organism evidence="1 2">
    <name type="scientific">[Myrmecia] bisecta</name>
    <dbReference type="NCBI Taxonomy" id="41462"/>
    <lineage>
        <taxon>Eukaryota</taxon>
        <taxon>Viridiplantae</taxon>
        <taxon>Chlorophyta</taxon>
        <taxon>core chlorophytes</taxon>
        <taxon>Trebouxiophyceae</taxon>
        <taxon>Trebouxiales</taxon>
        <taxon>Trebouxiaceae</taxon>
        <taxon>Myrmecia</taxon>
    </lineage>
</organism>
<name>A0AAW1QSM4_9CHLO</name>
<protein>
    <recommendedName>
        <fullName evidence="3">Hexosyltransferase</fullName>
    </recommendedName>
</protein>
<accession>A0AAW1QSM4</accession>
<proteinExistence type="predicted"/>
<comment type="caution">
    <text evidence="1">The sequence shown here is derived from an EMBL/GenBank/DDBJ whole genome shotgun (WGS) entry which is preliminary data.</text>
</comment>
<keyword evidence="2" id="KW-1185">Reference proteome</keyword>
<dbReference type="AlphaFoldDB" id="A0AAW1QSM4"/>
<reference evidence="1 2" key="1">
    <citation type="journal article" date="2024" name="Nat. Commun.">
        <title>Phylogenomics reveals the evolutionary origins of lichenization in chlorophyte algae.</title>
        <authorList>
            <person name="Puginier C."/>
            <person name="Libourel C."/>
            <person name="Otte J."/>
            <person name="Skaloud P."/>
            <person name="Haon M."/>
            <person name="Grisel S."/>
            <person name="Petersen M."/>
            <person name="Berrin J.G."/>
            <person name="Delaux P.M."/>
            <person name="Dal Grande F."/>
            <person name="Keller J."/>
        </authorList>
    </citation>
    <scope>NUCLEOTIDE SEQUENCE [LARGE SCALE GENOMIC DNA]</scope>
    <source>
        <strain evidence="1 2">SAG 2043</strain>
    </source>
</reference>
<evidence type="ECO:0000313" key="1">
    <source>
        <dbReference type="EMBL" id="KAK9824472.1"/>
    </source>
</evidence>
<evidence type="ECO:0008006" key="3">
    <source>
        <dbReference type="Google" id="ProtNLM"/>
    </source>
</evidence>
<evidence type="ECO:0000313" key="2">
    <source>
        <dbReference type="Proteomes" id="UP001489004"/>
    </source>
</evidence>